<proteinExistence type="predicted"/>
<gene>
    <name evidence="1" type="ORF">M9H77_03777</name>
</gene>
<name>A0ACC0CC78_CATRO</name>
<evidence type="ECO:0000313" key="1">
    <source>
        <dbReference type="EMBL" id="KAI5682549.1"/>
    </source>
</evidence>
<keyword evidence="2" id="KW-1185">Reference proteome</keyword>
<organism evidence="1 2">
    <name type="scientific">Catharanthus roseus</name>
    <name type="common">Madagascar periwinkle</name>
    <name type="synonym">Vinca rosea</name>
    <dbReference type="NCBI Taxonomy" id="4058"/>
    <lineage>
        <taxon>Eukaryota</taxon>
        <taxon>Viridiplantae</taxon>
        <taxon>Streptophyta</taxon>
        <taxon>Embryophyta</taxon>
        <taxon>Tracheophyta</taxon>
        <taxon>Spermatophyta</taxon>
        <taxon>Magnoliopsida</taxon>
        <taxon>eudicotyledons</taxon>
        <taxon>Gunneridae</taxon>
        <taxon>Pentapetalae</taxon>
        <taxon>asterids</taxon>
        <taxon>lamiids</taxon>
        <taxon>Gentianales</taxon>
        <taxon>Apocynaceae</taxon>
        <taxon>Rauvolfioideae</taxon>
        <taxon>Vinceae</taxon>
        <taxon>Catharanthinae</taxon>
        <taxon>Catharanthus</taxon>
    </lineage>
</organism>
<dbReference type="EMBL" id="CM044701">
    <property type="protein sequence ID" value="KAI5682549.1"/>
    <property type="molecule type" value="Genomic_DNA"/>
</dbReference>
<accession>A0ACC0CC78</accession>
<reference evidence="2" key="1">
    <citation type="journal article" date="2023" name="Nat. Plants">
        <title>Single-cell RNA sequencing provides a high-resolution roadmap for understanding the multicellular compartmentation of specialized metabolism.</title>
        <authorList>
            <person name="Sun S."/>
            <person name="Shen X."/>
            <person name="Li Y."/>
            <person name="Li Y."/>
            <person name="Wang S."/>
            <person name="Li R."/>
            <person name="Zhang H."/>
            <person name="Shen G."/>
            <person name="Guo B."/>
            <person name="Wei J."/>
            <person name="Xu J."/>
            <person name="St-Pierre B."/>
            <person name="Chen S."/>
            <person name="Sun C."/>
        </authorList>
    </citation>
    <scope>NUCLEOTIDE SEQUENCE [LARGE SCALE GENOMIC DNA]</scope>
</reference>
<evidence type="ECO:0000313" key="2">
    <source>
        <dbReference type="Proteomes" id="UP001060085"/>
    </source>
</evidence>
<protein>
    <submittedName>
        <fullName evidence="1">Uncharacterized protein</fullName>
    </submittedName>
</protein>
<sequence length="126" mass="14584">MKRGSNFFHEDFGDILCIIQTIEMYREKGPEVKDLTSQSITGVDYFIRQCLESNNGSENSLSCKNKKIIHSKVVREHLLQWVLCLVIIIGQLMVKTFGNMIRNVFLWNVCFTPGFYWGRKFTVIAG</sequence>
<comment type="caution">
    <text evidence="1">The sequence shown here is derived from an EMBL/GenBank/DDBJ whole genome shotgun (WGS) entry which is preliminary data.</text>
</comment>
<dbReference type="Proteomes" id="UP001060085">
    <property type="component" value="Linkage Group LG01"/>
</dbReference>